<comment type="caution">
    <text evidence="10">The sequence shown here is derived from an EMBL/GenBank/DDBJ whole genome shotgun (WGS) entry which is preliminary data.</text>
</comment>
<dbReference type="OrthoDB" id="10259545at2759"/>
<dbReference type="NCBIfam" id="TIGR01139">
    <property type="entry name" value="cysK"/>
    <property type="match status" value="1"/>
</dbReference>
<keyword evidence="4" id="KW-0808">Transferase</keyword>
<evidence type="ECO:0000256" key="6">
    <source>
        <dbReference type="ARBA" id="ARBA00023192"/>
    </source>
</evidence>
<reference evidence="10" key="1">
    <citation type="submission" date="2021-08" db="EMBL/GenBank/DDBJ databases">
        <title>WGS assembly of Ceratopteris richardii.</title>
        <authorList>
            <person name="Marchant D.B."/>
            <person name="Chen G."/>
            <person name="Jenkins J."/>
            <person name="Shu S."/>
            <person name="Leebens-Mack J."/>
            <person name="Grimwood J."/>
            <person name="Schmutz J."/>
            <person name="Soltis P."/>
            <person name="Soltis D."/>
            <person name="Chen Z.-H."/>
        </authorList>
    </citation>
    <scope>NUCLEOTIDE SEQUENCE</scope>
    <source>
        <strain evidence="10">Whitten #5841</strain>
        <tissue evidence="10">Leaf</tissue>
    </source>
</reference>
<evidence type="ECO:0000256" key="4">
    <source>
        <dbReference type="ARBA" id="ARBA00022679"/>
    </source>
</evidence>
<dbReference type="EMBL" id="CM035416">
    <property type="protein sequence ID" value="KAH7424272.1"/>
    <property type="molecule type" value="Genomic_DNA"/>
</dbReference>
<dbReference type="CDD" id="cd01561">
    <property type="entry name" value="CBS_like"/>
    <property type="match status" value="1"/>
</dbReference>
<evidence type="ECO:0000256" key="5">
    <source>
        <dbReference type="ARBA" id="ARBA00022898"/>
    </source>
</evidence>
<evidence type="ECO:0000256" key="8">
    <source>
        <dbReference type="PIRSR" id="PIRSR605856-51"/>
    </source>
</evidence>
<dbReference type="PANTHER" id="PTHR10314">
    <property type="entry name" value="CYSTATHIONINE BETA-SYNTHASE"/>
    <property type="match status" value="1"/>
</dbReference>
<name>A0A8T2TNG1_CERRI</name>
<evidence type="ECO:0000256" key="1">
    <source>
        <dbReference type="ARBA" id="ARBA00001933"/>
    </source>
</evidence>
<dbReference type="InterPro" id="IPR050214">
    <property type="entry name" value="Cys_Synth/Cystath_Beta-Synth"/>
</dbReference>
<comment type="cofactor">
    <cofactor evidence="1 7">
        <name>pyridoxal 5'-phosphate</name>
        <dbReference type="ChEBI" id="CHEBI:597326"/>
    </cofactor>
</comment>
<evidence type="ECO:0000313" key="10">
    <source>
        <dbReference type="EMBL" id="KAH7424272.1"/>
    </source>
</evidence>
<dbReference type="InterPro" id="IPR005859">
    <property type="entry name" value="CysK"/>
</dbReference>
<feature type="binding site" evidence="7">
    <location>
        <position position="300"/>
    </location>
    <ligand>
        <name>pyridoxal 5'-phosphate</name>
        <dbReference type="ChEBI" id="CHEBI:597326"/>
    </ligand>
</feature>
<feature type="binding site" evidence="7">
    <location>
        <position position="108"/>
    </location>
    <ligand>
        <name>pyridoxal 5'-phosphate</name>
        <dbReference type="ChEBI" id="CHEBI:597326"/>
    </ligand>
</feature>
<dbReference type="FunFam" id="3.40.50.1100:FF:000006">
    <property type="entry name" value="Cysteine synthase"/>
    <property type="match status" value="1"/>
</dbReference>
<evidence type="ECO:0000313" key="11">
    <source>
        <dbReference type="Proteomes" id="UP000825935"/>
    </source>
</evidence>
<dbReference type="Pfam" id="PF00291">
    <property type="entry name" value="PALP"/>
    <property type="match status" value="1"/>
</dbReference>
<keyword evidence="6" id="KW-0198">Cysteine biosynthesis</keyword>
<evidence type="ECO:0000256" key="2">
    <source>
        <dbReference type="ARBA" id="ARBA00007103"/>
    </source>
</evidence>
<dbReference type="Proteomes" id="UP000825935">
    <property type="component" value="Chromosome 11"/>
</dbReference>
<organism evidence="10 11">
    <name type="scientific">Ceratopteris richardii</name>
    <name type="common">Triangle waterfern</name>
    <dbReference type="NCBI Taxonomy" id="49495"/>
    <lineage>
        <taxon>Eukaryota</taxon>
        <taxon>Viridiplantae</taxon>
        <taxon>Streptophyta</taxon>
        <taxon>Embryophyta</taxon>
        <taxon>Tracheophyta</taxon>
        <taxon>Polypodiopsida</taxon>
        <taxon>Polypodiidae</taxon>
        <taxon>Polypodiales</taxon>
        <taxon>Pteridineae</taxon>
        <taxon>Pteridaceae</taxon>
        <taxon>Parkerioideae</taxon>
        <taxon>Ceratopteris</taxon>
    </lineage>
</organism>
<dbReference type="InterPro" id="IPR036052">
    <property type="entry name" value="TrpB-like_PALP_sf"/>
</dbReference>
<protein>
    <recommendedName>
        <fullName evidence="9">Tryptophan synthase beta chain-like PALP domain-containing protein</fullName>
    </recommendedName>
</protein>
<feature type="domain" description="Tryptophan synthase beta chain-like PALP" evidence="9">
    <location>
        <begin position="39"/>
        <end position="327"/>
    </location>
</feature>
<evidence type="ECO:0000259" key="9">
    <source>
        <dbReference type="Pfam" id="PF00291"/>
    </source>
</evidence>
<gene>
    <name evidence="10" type="ORF">KP509_11G000400</name>
</gene>
<dbReference type="GO" id="GO:0006535">
    <property type="term" value="P:cysteine biosynthetic process from serine"/>
    <property type="evidence" value="ECO:0007669"/>
    <property type="project" value="InterPro"/>
</dbReference>
<proteinExistence type="inferred from homology"/>
<accession>A0A8T2TNG1</accession>
<keyword evidence="5 7" id="KW-0663">Pyridoxal phosphate</keyword>
<keyword evidence="11" id="KW-1185">Reference proteome</keyword>
<dbReference type="OMA" id="TEVDCWI"/>
<dbReference type="Gene3D" id="3.40.50.1100">
    <property type="match status" value="2"/>
</dbReference>
<feature type="modified residue" description="N6-(pyridoxal phosphate)lysine" evidence="8">
    <location>
        <position position="77"/>
    </location>
</feature>
<dbReference type="InterPro" id="IPR001926">
    <property type="entry name" value="TrpB-like_PALP"/>
</dbReference>
<evidence type="ECO:0000256" key="3">
    <source>
        <dbReference type="ARBA" id="ARBA00022605"/>
    </source>
</evidence>
<dbReference type="NCBIfam" id="TIGR01136">
    <property type="entry name" value="cysKM"/>
    <property type="match status" value="1"/>
</dbReference>
<comment type="similarity">
    <text evidence="2">Belongs to the cysteine synthase/cystathionine beta-synthase family.</text>
</comment>
<dbReference type="GO" id="GO:0004124">
    <property type="term" value="F:cysteine synthase activity"/>
    <property type="evidence" value="ECO:0007669"/>
    <property type="project" value="InterPro"/>
</dbReference>
<keyword evidence="3" id="KW-0028">Amino-acid biosynthesis</keyword>
<dbReference type="InterPro" id="IPR005856">
    <property type="entry name" value="Cys_synth"/>
</dbReference>
<dbReference type="SUPFAM" id="SSF53686">
    <property type="entry name" value="Tryptophan synthase beta subunit-like PLP-dependent enzymes"/>
    <property type="match status" value="1"/>
</dbReference>
<dbReference type="AlphaFoldDB" id="A0A8T2TNG1"/>
<feature type="binding site" evidence="7">
    <location>
        <begin position="212"/>
        <end position="216"/>
    </location>
    <ligand>
        <name>pyridoxal 5'-phosphate</name>
        <dbReference type="ChEBI" id="CHEBI:597326"/>
    </ligand>
</feature>
<evidence type="ECO:0000256" key="7">
    <source>
        <dbReference type="PIRSR" id="PIRSR605856-50"/>
    </source>
</evidence>
<sequence>MAEAVAADSVGESKEDNAHHFSGTYRSFNNSENIASNVTEVIGWTPLVETKSLASKEGAVARIVVKLECQQPLGSVKDRIAISMIEDAEERGVIIPGVTTLVEPTSGNTAIALACVGIHKKYKVAAVMPASSSIERRMILRALGADVYLTDPALGFDGVFNKANELLASIPDSHMLGQMMNASNPRAHYHGTGPEIWKDTAGKVDIFISGSGTGGTFTGAGRFLKEQNPAIQIMVVEPAESPVLSGGCKGPHKIQGIGPGFIPETVDMSVADEVVTVTSDEAITYALRLAKEEGLLVGISSGAAFAAALKVGRRPENAGKLIVSLLPSGGERYLTTDLFASIREECSSMSF</sequence>